<dbReference type="InterPro" id="IPR036188">
    <property type="entry name" value="FAD/NAD-bd_sf"/>
</dbReference>
<dbReference type="InterPro" id="IPR023753">
    <property type="entry name" value="FAD/NAD-binding_dom"/>
</dbReference>
<evidence type="ECO:0000256" key="2">
    <source>
        <dbReference type="ARBA" id="ARBA00007532"/>
    </source>
</evidence>
<comment type="cofactor">
    <cofactor evidence="1">
        <name>FAD</name>
        <dbReference type="ChEBI" id="CHEBI:57692"/>
    </cofactor>
</comment>
<dbReference type="NCBIfam" id="NF004991">
    <property type="entry name" value="PRK06370.1-3"/>
    <property type="match status" value="1"/>
</dbReference>
<evidence type="ECO:0000259" key="11">
    <source>
        <dbReference type="Pfam" id="PF07992"/>
    </source>
</evidence>
<dbReference type="InterPro" id="IPR004099">
    <property type="entry name" value="Pyr_nucl-diS_OxRdtase_dimer"/>
</dbReference>
<dbReference type="InterPro" id="IPR016156">
    <property type="entry name" value="FAD/NAD-linked_Rdtase_dimer_sf"/>
</dbReference>
<sequence length="516" mass="54205">MSALDALEPLDEHNRLLQSRVHPTDWTNPVPDGTYNVVVIGAGTAGLVTAGIASALGAKTALIERGLMGGDCLNVGCVPSKALIRSARCAAEVRDAAGFGVNVDGYTVDFPKVMERLRSLRAKISPNDSAERFRDHYGADVYIGDATFTGADSLTVVGDDGEKRALKFAKAAICTGARAAAPPIEGLEQAGYLDNESVFSLTELPESLIVLGGGPIGCELAQCFARFGSHVTLLERGPRVLSNDDPDAAAVVQAALKRDGVDVRLDTEADRFEATSEGKTAYLKGGGSVTAAEILVGIGRKPNVDGLGLEAAGVNYDDRTGVSVDDSLQTSNPKVYAAGDVCSKLKFTHAADFLARTLIRTGVAPSVPLFGGAKASALVIPWCTYTSPELAHVGLTPQRAQEQGIEIDTLEQPFAEVDRAILESPDGAPPGFARVHLKKGTDTIVGATVVSASAGELISQFSLAMTHGIGLSKFASTIYPYPTEAEAVCKLGDAYNRGKLTPLAKKAFGVWFNWKR</sequence>
<accession>A0ABX1VED5</accession>
<evidence type="ECO:0000313" key="12">
    <source>
        <dbReference type="EMBL" id="NNJ26469.1"/>
    </source>
</evidence>
<keyword evidence="6 9" id="KW-0560">Oxidoreductase</keyword>
<keyword evidence="7" id="KW-1015">Disulfide bond</keyword>
<keyword evidence="4 9" id="KW-0274">FAD</keyword>
<dbReference type="Proteomes" id="UP000609651">
    <property type="component" value="Unassembled WGS sequence"/>
</dbReference>
<evidence type="ECO:0000256" key="3">
    <source>
        <dbReference type="ARBA" id="ARBA00022630"/>
    </source>
</evidence>
<evidence type="ECO:0000313" key="13">
    <source>
        <dbReference type="Proteomes" id="UP000609651"/>
    </source>
</evidence>
<evidence type="ECO:0000256" key="4">
    <source>
        <dbReference type="ARBA" id="ARBA00022827"/>
    </source>
</evidence>
<evidence type="ECO:0000259" key="10">
    <source>
        <dbReference type="Pfam" id="PF02852"/>
    </source>
</evidence>
<evidence type="ECO:0000256" key="8">
    <source>
        <dbReference type="ARBA" id="ARBA00023284"/>
    </source>
</evidence>
<keyword evidence="13" id="KW-1185">Reference proteome</keyword>
<evidence type="ECO:0000256" key="1">
    <source>
        <dbReference type="ARBA" id="ARBA00001974"/>
    </source>
</evidence>
<proteinExistence type="inferred from homology"/>
<comment type="similarity">
    <text evidence="2 9">Belongs to the class-I pyridine nucleotide-disulfide oxidoreductase family.</text>
</comment>
<dbReference type="Pfam" id="PF07992">
    <property type="entry name" value="Pyr_redox_2"/>
    <property type="match status" value="1"/>
</dbReference>
<keyword evidence="5" id="KW-0521">NADP</keyword>
<dbReference type="PRINTS" id="PR00411">
    <property type="entry name" value="PNDRDTASEI"/>
</dbReference>
<evidence type="ECO:0000256" key="5">
    <source>
        <dbReference type="ARBA" id="ARBA00022857"/>
    </source>
</evidence>
<dbReference type="PROSITE" id="PS00076">
    <property type="entry name" value="PYRIDINE_REDOX_1"/>
    <property type="match status" value="1"/>
</dbReference>
<dbReference type="SUPFAM" id="SSF51905">
    <property type="entry name" value="FAD/NAD(P)-binding domain"/>
    <property type="match status" value="1"/>
</dbReference>
<dbReference type="GO" id="GO:0016152">
    <property type="term" value="F:mercury (II) reductase (NADP+) activity"/>
    <property type="evidence" value="ECO:0007669"/>
    <property type="project" value="UniProtKB-EC"/>
</dbReference>
<dbReference type="EC" id="1.16.1.1" evidence="12"/>
<dbReference type="PANTHER" id="PTHR43014">
    <property type="entry name" value="MERCURIC REDUCTASE"/>
    <property type="match status" value="1"/>
</dbReference>
<evidence type="ECO:0000256" key="6">
    <source>
        <dbReference type="ARBA" id="ARBA00023002"/>
    </source>
</evidence>
<protein>
    <submittedName>
        <fullName evidence="12">Mercuric reductase</fullName>
        <ecNumber evidence="12">1.16.1.1</ecNumber>
    </submittedName>
</protein>
<feature type="domain" description="FAD/NAD(P)-binding" evidence="11">
    <location>
        <begin position="35"/>
        <end position="351"/>
    </location>
</feature>
<dbReference type="PIRSF" id="PIRSF000350">
    <property type="entry name" value="Mercury_reductase_MerA"/>
    <property type="match status" value="1"/>
</dbReference>
<keyword evidence="8 9" id="KW-0676">Redox-active center</keyword>
<gene>
    <name evidence="12" type="primary">merA</name>
    <name evidence="12" type="ORF">LzC2_25560</name>
</gene>
<dbReference type="InterPro" id="IPR012999">
    <property type="entry name" value="Pyr_OxRdtase_I_AS"/>
</dbReference>
<organism evidence="12 13">
    <name type="scientific">Alienimonas chondri</name>
    <dbReference type="NCBI Taxonomy" id="2681879"/>
    <lineage>
        <taxon>Bacteria</taxon>
        <taxon>Pseudomonadati</taxon>
        <taxon>Planctomycetota</taxon>
        <taxon>Planctomycetia</taxon>
        <taxon>Planctomycetales</taxon>
        <taxon>Planctomycetaceae</taxon>
        <taxon>Alienimonas</taxon>
    </lineage>
</organism>
<evidence type="ECO:0000256" key="9">
    <source>
        <dbReference type="RuleBase" id="RU003691"/>
    </source>
</evidence>
<dbReference type="PRINTS" id="PR00368">
    <property type="entry name" value="FADPNR"/>
</dbReference>
<dbReference type="InterPro" id="IPR001100">
    <property type="entry name" value="Pyr_nuc-diS_OxRdtase"/>
</dbReference>
<feature type="domain" description="Pyridine nucleotide-disulphide oxidoreductase dimerisation" evidence="10">
    <location>
        <begin position="380"/>
        <end position="488"/>
    </location>
</feature>
<dbReference type="RefSeq" id="WP_171187543.1">
    <property type="nucleotide sequence ID" value="NZ_WTPX01000080.1"/>
</dbReference>
<name>A0ABX1VED5_9PLAN</name>
<dbReference type="Gene3D" id="3.30.390.30">
    <property type="match status" value="1"/>
</dbReference>
<dbReference type="PANTHER" id="PTHR43014:SF2">
    <property type="entry name" value="MERCURIC REDUCTASE"/>
    <property type="match status" value="1"/>
</dbReference>
<comment type="caution">
    <text evidence="12">The sequence shown here is derived from an EMBL/GenBank/DDBJ whole genome shotgun (WGS) entry which is preliminary data.</text>
</comment>
<dbReference type="Pfam" id="PF02852">
    <property type="entry name" value="Pyr_redox_dim"/>
    <property type="match status" value="1"/>
</dbReference>
<keyword evidence="3 9" id="KW-0285">Flavoprotein</keyword>
<reference evidence="12 13" key="1">
    <citation type="journal article" date="2020" name="Syst. Appl. Microbiol.">
        <title>Alienimonas chondri sp. nov., a novel planctomycete isolated from the biofilm of the red alga Chondrus crispus.</title>
        <authorList>
            <person name="Vitorino I."/>
            <person name="Albuquerque L."/>
            <person name="Wiegand S."/>
            <person name="Kallscheuer N."/>
            <person name="da Costa M.S."/>
            <person name="Lobo-da-Cunha A."/>
            <person name="Jogler C."/>
            <person name="Lage O.M."/>
        </authorList>
    </citation>
    <scope>NUCLEOTIDE SEQUENCE [LARGE SCALE GENOMIC DNA]</scope>
    <source>
        <strain evidence="12 13">LzC2</strain>
    </source>
</reference>
<dbReference type="Gene3D" id="3.50.50.60">
    <property type="entry name" value="FAD/NAD(P)-binding domain"/>
    <property type="match status" value="2"/>
</dbReference>
<dbReference type="SUPFAM" id="SSF55424">
    <property type="entry name" value="FAD/NAD-linked reductases, dimerisation (C-terminal) domain"/>
    <property type="match status" value="1"/>
</dbReference>
<dbReference type="EMBL" id="WTPX01000080">
    <property type="protein sequence ID" value="NNJ26469.1"/>
    <property type="molecule type" value="Genomic_DNA"/>
</dbReference>
<evidence type="ECO:0000256" key="7">
    <source>
        <dbReference type="ARBA" id="ARBA00023157"/>
    </source>
</evidence>